<dbReference type="Proteomes" id="UP000712600">
    <property type="component" value="Unassembled WGS sequence"/>
</dbReference>
<dbReference type="AlphaFoldDB" id="A0A8S9N6M4"/>
<feature type="region of interest" description="Disordered" evidence="3">
    <location>
        <begin position="111"/>
        <end position="131"/>
    </location>
</feature>
<organism evidence="4 5">
    <name type="scientific">Brassica cretica</name>
    <name type="common">Mustard</name>
    <dbReference type="NCBI Taxonomy" id="69181"/>
    <lineage>
        <taxon>Eukaryota</taxon>
        <taxon>Viridiplantae</taxon>
        <taxon>Streptophyta</taxon>
        <taxon>Embryophyta</taxon>
        <taxon>Tracheophyta</taxon>
        <taxon>Spermatophyta</taxon>
        <taxon>Magnoliopsida</taxon>
        <taxon>eudicotyledons</taxon>
        <taxon>Gunneridae</taxon>
        <taxon>Pentapetalae</taxon>
        <taxon>rosids</taxon>
        <taxon>malvids</taxon>
        <taxon>Brassicales</taxon>
        <taxon>Brassicaceae</taxon>
        <taxon>Brassiceae</taxon>
        <taxon>Brassica</taxon>
    </lineage>
</organism>
<dbReference type="InterPro" id="IPR051504">
    <property type="entry name" value="Plant_metabolite_acyltrans"/>
</dbReference>
<sequence>MVHSSPTVNILEVVRVSPPPSDSVTLPLTYFDLGWLKLHPVDRLLFYRVPELTRSVLISKLKSSLSTTLLHYLPHAGRLVWNPTDTKPSIVYSPAEKDAVYVTVAESNGELSRLSGDEPRPATEFHPSVPELPVSDESARVLAVSDNFLPKPRVLSRRDRTSCRFGRKNNSHVSQSVGPQLQTRTRSSTARSNPFYGSYRCQRPNRTRDKTLEPVDVRFQQQTKLKAVSFQGNRSRHCPSHVPFDSGKHPEATRTSRDRVKSRSRAASVDFRHHVRNFDAKAEPILEEGEGFVSAVESLSGWVNGLCPENIEKSMLSPFEAFKRMEPGRQMISVAGSTRLGIYGSDFGWGKPVKVEIVTIDKDMSVSLSESVDGTGGVEIGLCLTKDDVERFGSLFSRGLKKK</sequence>
<comment type="caution">
    <text evidence="4">The sequence shown here is derived from an EMBL/GenBank/DDBJ whole genome shotgun (WGS) entry which is preliminary data.</text>
</comment>
<evidence type="ECO:0000313" key="5">
    <source>
        <dbReference type="Proteomes" id="UP000712600"/>
    </source>
</evidence>
<reference evidence="4" key="1">
    <citation type="submission" date="2019-12" db="EMBL/GenBank/DDBJ databases">
        <title>Genome sequencing and annotation of Brassica cretica.</title>
        <authorList>
            <person name="Studholme D.J."/>
            <person name="Sarris P."/>
        </authorList>
    </citation>
    <scope>NUCLEOTIDE SEQUENCE</scope>
    <source>
        <strain evidence="4">PFS-109/04</strain>
        <tissue evidence="4">Leaf</tissue>
    </source>
</reference>
<dbReference type="EMBL" id="QGKX02001621">
    <property type="protein sequence ID" value="KAF3499442.1"/>
    <property type="molecule type" value="Genomic_DNA"/>
</dbReference>
<keyword evidence="2" id="KW-0012">Acyltransferase</keyword>
<evidence type="ECO:0000256" key="3">
    <source>
        <dbReference type="SAM" id="MobiDB-lite"/>
    </source>
</evidence>
<dbReference type="InterPro" id="IPR023213">
    <property type="entry name" value="CAT-like_dom_sf"/>
</dbReference>
<feature type="compositionally biased region" description="Basic and acidic residues" evidence="3">
    <location>
        <begin position="246"/>
        <end position="261"/>
    </location>
</feature>
<name>A0A8S9N6M4_BRACR</name>
<dbReference type="Gene3D" id="3.30.559.10">
    <property type="entry name" value="Chloramphenicol acetyltransferase-like domain"/>
    <property type="match status" value="2"/>
</dbReference>
<protein>
    <submittedName>
        <fullName evidence="4">Uncharacterized protein</fullName>
    </submittedName>
</protein>
<evidence type="ECO:0000256" key="2">
    <source>
        <dbReference type="ARBA" id="ARBA00023315"/>
    </source>
</evidence>
<keyword evidence="1" id="KW-0808">Transferase</keyword>
<evidence type="ECO:0000313" key="4">
    <source>
        <dbReference type="EMBL" id="KAF3499442.1"/>
    </source>
</evidence>
<feature type="compositionally biased region" description="Polar residues" evidence="3">
    <location>
        <begin position="171"/>
        <end position="192"/>
    </location>
</feature>
<proteinExistence type="predicted"/>
<dbReference type="Pfam" id="PF02458">
    <property type="entry name" value="Transferase"/>
    <property type="match status" value="2"/>
</dbReference>
<accession>A0A8S9N6M4</accession>
<gene>
    <name evidence="4" type="ORF">F2Q69_00039654</name>
</gene>
<feature type="region of interest" description="Disordered" evidence="3">
    <location>
        <begin position="165"/>
        <end position="207"/>
    </location>
</feature>
<dbReference type="PANTHER" id="PTHR31625">
    <property type="match status" value="1"/>
</dbReference>
<feature type="region of interest" description="Disordered" evidence="3">
    <location>
        <begin position="231"/>
        <end position="266"/>
    </location>
</feature>
<dbReference type="GO" id="GO:0016747">
    <property type="term" value="F:acyltransferase activity, transferring groups other than amino-acyl groups"/>
    <property type="evidence" value="ECO:0007669"/>
    <property type="project" value="UniProtKB-ARBA"/>
</dbReference>
<evidence type="ECO:0000256" key="1">
    <source>
        <dbReference type="ARBA" id="ARBA00022679"/>
    </source>
</evidence>